<dbReference type="Gene3D" id="1.20.120.450">
    <property type="entry name" value="dinb family like domain"/>
    <property type="match status" value="1"/>
</dbReference>
<evidence type="ECO:0000256" key="1">
    <source>
        <dbReference type="ARBA" id="ARBA00008635"/>
    </source>
</evidence>
<evidence type="ECO:0000313" key="5">
    <source>
        <dbReference type="Proteomes" id="UP000595254"/>
    </source>
</evidence>
<comment type="similarity">
    <text evidence="1">Belongs to the DinB family.</text>
</comment>
<feature type="binding site" evidence="3">
    <location>
        <position position="124"/>
    </location>
    <ligand>
        <name>a divalent metal cation</name>
        <dbReference type="ChEBI" id="CHEBI:60240"/>
    </ligand>
</feature>
<dbReference type="Pfam" id="PF05163">
    <property type="entry name" value="DinB"/>
    <property type="match status" value="1"/>
</dbReference>
<dbReference type="SUPFAM" id="SSF109854">
    <property type="entry name" value="DinB/YfiT-like putative metalloenzymes"/>
    <property type="match status" value="1"/>
</dbReference>
<evidence type="ECO:0000313" key="4">
    <source>
        <dbReference type="EMBL" id="QQT00958.1"/>
    </source>
</evidence>
<reference evidence="4 5" key="1">
    <citation type="submission" date="2021-01" db="EMBL/GenBank/DDBJ databases">
        <title>FDA dAtabase for Regulatory Grade micrObial Sequences (FDA-ARGOS): Supporting development and validation of Infectious Disease Dx tests.</title>
        <authorList>
            <person name="Nelson B."/>
            <person name="Plummer A."/>
            <person name="Tallon L."/>
            <person name="Sadzewicz L."/>
            <person name="Zhao X."/>
            <person name="Boylan J."/>
            <person name="Ott S."/>
            <person name="Bowen H."/>
            <person name="Vavikolanu K."/>
            <person name="Mehta A."/>
            <person name="Aluvathingal J."/>
            <person name="Nadendla S."/>
            <person name="Myers T."/>
            <person name="Yan Y."/>
            <person name="Sichtig H."/>
        </authorList>
    </citation>
    <scope>NUCLEOTIDE SEQUENCE [LARGE SCALE GENOMIC DNA]</scope>
    <source>
        <strain evidence="4 5">FDAARGOS_1161</strain>
    </source>
</reference>
<dbReference type="EMBL" id="CP068053">
    <property type="protein sequence ID" value="QQT00958.1"/>
    <property type="molecule type" value="Genomic_DNA"/>
</dbReference>
<keyword evidence="5" id="KW-1185">Reference proteome</keyword>
<evidence type="ECO:0000256" key="2">
    <source>
        <dbReference type="ARBA" id="ARBA00022723"/>
    </source>
</evidence>
<organism evidence="4 5">
    <name type="scientific">Peribacillus psychrosaccharolyticus</name>
    <name type="common">Bacillus psychrosaccharolyticus</name>
    <dbReference type="NCBI Taxonomy" id="1407"/>
    <lineage>
        <taxon>Bacteria</taxon>
        <taxon>Bacillati</taxon>
        <taxon>Bacillota</taxon>
        <taxon>Bacilli</taxon>
        <taxon>Bacillales</taxon>
        <taxon>Bacillaceae</taxon>
        <taxon>Peribacillus</taxon>
    </lineage>
</organism>
<dbReference type="KEGG" id="ppsr:I6J18_03350"/>
<dbReference type="AlphaFoldDB" id="A0A974S110"/>
<feature type="binding site" evidence="3">
    <location>
        <position position="128"/>
    </location>
    <ligand>
        <name>a divalent metal cation</name>
        <dbReference type="ChEBI" id="CHEBI:60240"/>
    </ligand>
</feature>
<dbReference type="Proteomes" id="UP000595254">
    <property type="component" value="Chromosome"/>
</dbReference>
<accession>A0A974S110</accession>
<feature type="binding site" evidence="3">
    <location>
        <position position="47"/>
    </location>
    <ligand>
        <name>a divalent metal cation</name>
        <dbReference type="ChEBI" id="CHEBI:60240"/>
    </ligand>
</feature>
<sequence length="151" mass="17249">MESVADLQKRWERHRHVLQEVLKKIDDEYLHFSPWDGGMPLSALVIHITVSFDLFLAKVQNNPFTSSAPMDAHSMDELRSYFNQATEKTLQSFQGLSAENLGMTIEINEMEDTGANWLSTAIDHEIHHKGQVFTYARIVGVDSLPFFITKP</sequence>
<gene>
    <name evidence="4" type="ORF">I6J18_03350</name>
</gene>
<keyword evidence="2 3" id="KW-0479">Metal-binding</keyword>
<protein>
    <submittedName>
        <fullName evidence="4">DinB family protein</fullName>
    </submittedName>
</protein>
<dbReference type="RefSeq" id="WP_201647866.1">
    <property type="nucleotide sequence ID" value="NZ_CP068053.1"/>
</dbReference>
<dbReference type="InterPro" id="IPR007837">
    <property type="entry name" value="DinB"/>
</dbReference>
<proteinExistence type="inferred from homology"/>
<evidence type="ECO:0000256" key="3">
    <source>
        <dbReference type="PIRSR" id="PIRSR607837-1"/>
    </source>
</evidence>
<dbReference type="InterPro" id="IPR034660">
    <property type="entry name" value="DinB/YfiT-like"/>
</dbReference>
<dbReference type="GO" id="GO:0046872">
    <property type="term" value="F:metal ion binding"/>
    <property type="evidence" value="ECO:0007669"/>
    <property type="project" value="UniProtKB-KW"/>
</dbReference>
<name>A0A974S110_PERPY</name>